<proteinExistence type="predicted"/>
<evidence type="ECO:0000313" key="1">
    <source>
        <dbReference type="EMBL" id="GFO10436.1"/>
    </source>
</evidence>
<dbReference type="Proteomes" id="UP000735302">
    <property type="component" value="Unassembled WGS sequence"/>
</dbReference>
<protein>
    <submittedName>
        <fullName evidence="1">Uncharacterized protein</fullName>
    </submittedName>
</protein>
<dbReference type="Gene3D" id="1.25.40.20">
    <property type="entry name" value="Ankyrin repeat-containing domain"/>
    <property type="match status" value="1"/>
</dbReference>
<keyword evidence="2" id="KW-1185">Reference proteome</keyword>
<dbReference type="InterPro" id="IPR036770">
    <property type="entry name" value="Ankyrin_rpt-contain_sf"/>
</dbReference>
<sequence>MLFAHDAKAGAQNTEEMTALMKTVEARDIDAVRILILARSDYNKKNSKGQTSTDIAMDSGVSGAFEFVKHRKKKIVFL</sequence>
<dbReference type="SUPFAM" id="SSF48403">
    <property type="entry name" value="Ankyrin repeat"/>
    <property type="match status" value="1"/>
</dbReference>
<reference evidence="1 2" key="1">
    <citation type="journal article" date="2021" name="Elife">
        <title>Chloroplast acquisition without the gene transfer in kleptoplastic sea slugs, Plakobranchus ocellatus.</title>
        <authorList>
            <person name="Maeda T."/>
            <person name="Takahashi S."/>
            <person name="Yoshida T."/>
            <person name="Shimamura S."/>
            <person name="Takaki Y."/>
            <person name="Nagai Y."/>
            <person name="Toyoda A."/>
            <person name="Suzuki Y."/>
            <person name="Arimoto A."/>
            <person name="Ishii H."/>
            <person name="Satoh N."/>
            <person name="Nishiyama T."/>
            <person name="Hasebe M."/>
            <person name="Maruyama T."/>
            <person name="Minagawa J."/>
            <person name="Obokata J."/>
            <person name="Shigenobu S."/>
        </authorList>
    </citation>
    <scope>NUCLEOTIDE SEQUENCE [LARGE SCALE GENOMIC DNA]</scope>
</reference>
<accession>A0AAV4AGY7</accession>
<dbReference type="EMBL" id="BLXT01004166">
    <property type="protein sequence ID" value="GFO10436.1"/>
    <property type="molecule type" value="Genomic_DNA"/>
</dbReference>
<evidence type="ECO:0000313" key="2">
    <source>
        <dbReference type="Proteomes" id="UP000735302"/>
    </source>
</evidence>
<organism evidence="1 2">
    <name type="scientific">Plakobranchus ocellatus</name>
    <dbReference type="NCBI Taxonomy" id="259542"/>
    <lineage>
        <taxon>Eukaryota</taxon>
        <taxon>Metazoa</taxon>
        <taxon>Spiralia</taxon>
        <taxon>Lophotrochozoa</taxon>
        <taxon>Mollusca</taxon>
        <taxon>Gastropoda</taxon>
        <taxon>Heterobranchia</taxon>
        <taxon>Euthyneura</taxon>
        <taxon>Panpulmonata</taxon>
        <taxon>Sacoglossa</taxon>
        <taxon>Placobranchoidea</taxon>
        <taxon>Plakobranchidae</taxon>
        <taxon>Plakobranchus</taxon>
    </lineage>
</organism>
<comment type="caution">
    <text evidence="1">The sequence shown here is derived from an EMBL/GenBank/DDBJ whole genome shotgun (WGS) entry which is preliminary data.</text>
</comment>
<gene>
    <name evidence="1" type="ORF">PoB_003694100</name>
</gene>
<dbReference type="AlphaFoldDB" id="A0AAV4AGY7"/>
<name>A0AAV4AGY7_9GAST</name>